<dbReference type="SUPFAM" id="SSF51395">
    <property type="entry name" value="FMN-linked oxidoreductases"/>
    <property type="match status" value="1"/>
</dbReference>
<evidence type="ECO:0000259" key="3">
    <source>
        <dbReference type="Pfam" id="PF00724"/>
    </source>
</evidence>
<dbReference type="OrthoDB" id="9784632at2"/>
<evidence type="ECO:0000313" key="5">
    <source>
        <dbReference type="Proteomes" id="UP000436522"/>
    </source>
</evidence>
<gene>
    <name evidence="4" type="ORF">So717_36360</name>
</gene>
<dbReference type="GO" id="GO:0010181">
    <property type="term" value="F:FMN binding"/>
    <property type="evidence" value="ECO:0007669"/>
    <property type="project" value="InterPro"/>
</dbReference>
<dbReference type="Proteomes" id="UP000436522">
    <property type="component" value="Unassembled WGS sequence"/>
</dbReference>
<comment type="caution">
    <text evidence="4">The sequence shown here is derived from an EMBL/GenBank/DDBJ whole genome shotgun (WGS) entry which is preliminary data.</text>
</comment>
<keyword evidence="5" id="KW-1185">Reference proteome</keyword>
<feature type="domain" description="NADH:flavin oxidoreductase/NADH oxidase N-terminal" evidence="3">
    <location>
        <begin position="17"/>
        <end position="351"/>
    </location>
</feature>
<organism evidence="4 5">
    <name type="scientific">Roseobacter cerasinus</name>
    <dbReference type="NCBI Taxonomy" id="2602289"/>
    <lineage>
        <taxon>Bacteria</taxon>
        <taxon>Pseudomonadati</taxon>
        <taxon>Pseudomonadota</taxon>
        <taxon>Alphaproteobacteria</taxon>
        <taxon>Rhodobacterales</taxon>
        <taxon>Roseobacteraceae</taxon>
        <taxon>Roseobacter</taxon>
    </lineage>
</organism>
<dbReference type="RefSeq" id="WP_159980061.1">
    <property type="nucleotide sequence ID" value="NZ_BLIV01000008.1"/>
</dbReference>
<proteinExistence type="predicted"/>
<keyword evidence="2" id="KW-0560">Oxidoreductase</keyword>
<protein>
    <submittedName>
        <fullName evidence="4">Oxidoreductase</fullName>
    </submittedName>
</protein>
<dbReference type="Pfam" id="PF00724">
    <property type="entry name" value="Oxidored_FMN"/>
    <property type="match status" value="1"/>
</dbReference>
<dbReference type="AlphaFoldDB" id="A0A640VUP5"/>
<dbReference type="PANTHER" id="PTHR43656">
    <property type="entry name" value="BINDING OXIDOREDUCTASE, PUTATIVE (AFU_ORTHOLOGUE AFUA_2G08260)-RELATED"/>
    <property type="match status" value="1"/>
</dbReference>
<accession>A0A640VUP5</accession>
<evidence type="ECO:0000256" key="2">
    <source>
        <dbReference type="ARBA" id="ARBA00023002"/>
    </source>
</evidence>
<dbReference type="InterPro" id="IPR001155">
    <property type="entry name" value="OxRdtase_FMN_N"/>
</dbReference>
<name>A0A640VUP5_9RHOB</name>
<evidence type="ECO:0000313" key="4">
    <source>
        <dbReference type="EMBL" id="GFE51883.1"/>
    </source>
</evidence>
<keyword evidence="1" id="KW-0285">Flavoprotein</keyword>
<evidence type="ECO:0000256" key="1">
    <source>
        <dbReference type="ARBA" id="ARBA00022630"/>
    </source>
</evidence>
<dbReference type="Gene3D" id="3.20.20.70">
    <property type="entry name" value="Aldolase class I"/>
    <property type="match status" value="1"/>
</dbReference>
<dbReference type="EMBL" id="BLIV01000008">
    <property type="protein sequence ID" value="GFE51883.1"/>
    <property type="molecule type" value="Genomic_DNA"/>
</dbReference>
<reference evidence="4 5" key="1">
    <citation type="submission" date="2019-12" db="EMBL/GenBank/DDBJ databases">
        <title>Roseobacter cerasinus sp. nov., isolated from seawater around aquaculture.</title>
        <authorList>
            <person name="Muramatsu S."/>
            <person name="Takabe Y."/>
            <person name="Mori K."/>
            <person name="Takaichi S."/>
            <person name="Hanada S."/>
        </authorList>
    </citation>
    <scope>NUCLEOTIDE SEQUENCE [LARGE SCALE GENOMIC DNA]</scope>
    <source>
        <strain evidence="4 5">AI77</strain>
    </source>
</reference>
<dbReference type="GO" id="GO:0016491">
    <property type="term" value="F:oxidoreductase activity"/>
    <property type="evidence" value="ECO:0007669"/>
    <property type="project" value="UniProtKB-KW"/>
</dbReference>
<sequence>MSAPQAPYDARYTRAMQPMTVRGVTFKNRVVLASMGLDMAEEDGCMSPDLTAFYRGIMDGGAGGIILSNAAVSPDTALLPRALKLFSDAQEQALAPLLREGAARDVVIGVQLQHYGGQGMTMCTPTDVLLTPSGIANTSLKTLDPDFQFREMTRSDIQTVIGQFSAAARRARQAGARFVQLQGANGYLLSSFLSKATNHRTDGYGGTPLKRARCVIEVVDAVRAAIGDDVVLGLRLQINDLLGADGMLPEDIYPALPALEAAGVDIFEVSFCVADTFGAMSSNTPEVRAMVAEQVKAFRTRTDLPVGYAGFIGSLTEGCRLIEEGVIDYIPMARALLADNDLIRKELSGREADVHRCRWDGLCFKDKYNPGFDRVYCCVNPKYLRPPQGDMAALS</sequence>
<dbReference type="InterPro" id="IPR051799">
    <property type="entry name" value="NADH_flavin_oxidoreductase"/>
</dbReference>
<dbReference type="PANTHER" id="PTHR43656:SF2">
    <property type="entry name" value="BINDING OXIDOREDUCTASE, PUTATIVE (AFU_ORTHOLOGUE AFUA_2G08260)-RELATED"/>
    <property type="match status" value="1"/>
</dbReference>
<dbReference type="InterPro" id="IPR013785">
    <property type="entry name" value="Aldolase_TIM"/>
</dbReference>